<keyword evidence="2" id="KW-1185">Reference proteome</keyword>
<evidence type="ECO:0000313" key="1">
    <source>
        <dbReference type="EMBL" id="SCG66384.1"/>
    </source>
</evidence>
<accession>A0A1C5J721</accession>
<protein>
    <submittedName>
        <fullName evidence="1">Uncharacterized protein</fullName>
    </submittedName>
</protein>
<reference evidence="2" key="1">
    <citation type="submission" date="2016-06" db="EMBL/GenBank/DDBJ databases">
        <authorList>
            <person name="Varghese N."/>
            <person name="Submissions Spin"/>
        </authorList>
    </citation>
    <scope>NUCLEOTIDE SEQUENCE [LARGE SCALE GENOMIC DNA]</scope>
    <source>
        <strain evidence="2">DSM 43819</strain>
    </source>
</reference>
<dbReference type="Proteomes" id="UP000198221">
    <property type="component" value="Chromosome I"/>
</dbReference>
<organism evidence="1 2">
    <name type="scientific">Micromonospora inositola</name>
    <dbReference type="NCBI Taxonomy" id="47865"/>
    <lineage>
        <taxon>Bacteria</taxon>
        <taxon>Bacillati</taxon>
        <taxon>Actinomycetota</taxon>
        <taxon>Actinomycetes</taxon>
        <taxon>Micromonosporales</taxon>
        <taxon>Micromonosporaceae</taxon>
        <taxon>Micromonospora</taxon>
    </lineage>
</organism>
<proteinExistence type="predicted"/>
<gene>
    <name evidence="1" type="ORF">GA0070613_4149</name>
</gene>
<name>A0A1C5J721_9ACTN</name>
<sequence length="93" mass="10257">MRWHTRSVEPNHGKPVVSTELESSAWLAEIMIWGTGEAELATVRLADDRVVNKHYELAGRSDLEALLNDLIDLLVDDRIPAAAVVAQWPGTPA</sequence>
<dbReference type="AlphaFoldDB" id="A0A1C5J721"/>
<dbReference type="EMBL" id="LT607754">
    <property type="protein sequence ID" value="SCG66384.1"/>
    <property type="molecule type" value="Genomic_DNA"/>
</dbReference>
<evidence type="ECO:0000313" key="2">
    <source>
        <dbReference type="Proteomes" id="UP000198221"/>
    </source>
</evidence>